<dbReference type="RefSeq" id="WP_187306592.1">
    <property type="nucleotide sequence ID" value="NZ_CXST01000002.1"/>
</dbReference>
<name>A0A0M6Y8V7_9HYPH</name>
<sequence>MKFDRKIFFCHIPKTAGTSLRLSLEQAVGDAAVVPSQALISHHGGRYPPLHEALQELQEKPDYRLFRGHYGFWVRRYLPTDTLTIAVLRDPLERVLSHIRHFLADGRITEADAFESLDQGRLPIPDNSICRYLGGTPIKAVGQELSDRFLASRIDPIDDHDSLFKRAVSTGRSVDIMGFTDEMPDLYEKISQETGLPLTMRQDNPSRYPALSLSDRQLDTVRRHNQLDLQLYEAMRAERNSNKLTRLLKRTGLYRT</sequence>
<dbReference type="SUPFAM" id="SSF52540">
    <property type="entry name" value="P-loop containing nucleoside triphosphate hydrolases"/>
    <property type="match status" value="1"/>
</dbReference>
<reference evidence="2" key="1">
    <citation type="submission" date="2015-07" db="EMBL/GenBank/DDBJ databases">
        <authorList>
            <person name="Rodrigo-Torres Lidia"/>
            <person name="Arahal R.David."/>
        </authorList>
    </citation>
    <scope>NUCLEOTIDE SEQUENCE [LARGE SCALE GENOMIC DNA]</scope>
    <source>
        <strain evidence="2">CECT 4801</strain>
    </source>
</reference>
<dbReference type="GO" id="GO:0016740">
    <property type="term" value="F:transferase activity"/>
    <property type="evidence" value="ECO:0007669"/>
    <property type="project" value="UniProtKB-KW"/>
</dbReference>
<dbReference type="InterPro" id="IPR027417">
    <property type="entry name" value="P-loop_NTPase"/>
</dbReference>
<accession>A0A0M6Y8V7</accession>
<evidence type="ECO:0000313" key="2">
    <source>
        <dbReference type="Proteomes" id="UP000048926"/>
    </source>
</evidence>
<keyword evidence="2" id="KW-1185">Reference proteome</keyword>
<protein>
    <submittedName>
        <fullName evidence="1">Sulfotransferase family protein</fullName>
    </submittedName>
</protein>
<dbReference type="Gene3D" id="3.40.50.300">
    <property type="entry name" value="P-loop containing nucleotide triphosphate hydrolases"/>
    <property type="match status" value="1"/>
</dbReference>
<evidence type="ECO:0000313" key="1">
    <source>
        <dbReference type="EMBL" id="CTQ45240.1"/>
    </source>
</evidence>
<organism evidence="1 2">
    <name type="scientific">Roseibium aggregatum</name>
    <dbReference type="NCBI Taxonomy" id="187304"/>
    <lineage>
        <taxon>Bacteria</taxon>
        <taxon>Pseudomonadati</taxon>
        <taxon>Pseudomonadota</taxon>
        <taxon>Alphaproteobacteria</taxon>
        <taxon>Hyphomicrobiales</taxon>
        <taxon>Stappiaceae</taxon>
        <taxon>Roseibium</taxon>
    </lineage>
</organism>
<dbReference type="Proteomes" id="UP000048926">
    <property type="component" value="Unassembled WGS sequence"/>
</dbReference>
<proteinExistence type="predicted"/>
<dbReference type="AlphaFoldDB" id="A0A0M6Y8V7"/>
<dbReference type="STRING" id="187304.B0E33_04905"/>
<dbReference type="EMBL" id="CXST01000002">
    <property type="protein sequence ID" value="CTQ45240.1"/>
    <property type="molecule type" value="Genomic_DNA"/>
</dbReference>
<keyword evidence="1" id="KW-0808">Transferase</keyword>
<gene>
    <name evidence="1" type="ORF">LAL4801_03688</name>
</gene>